<feature type="transmembrane region" description="Helical" evidence="6">
    <location>
        <begin position="59"/>
        <end position="84"/>
    </location>
</feature>
<keyword evidence="8" id="KW-1185">Reference proteome</keyword>
<name>A0A494X412_9BACL</name>
<feature type="transmembrane region" description="Helical" evidence="6">
    <location>
        <begin position="493"/>
        <end position="515"/>
    </location>
</feature>
<feature type="transmembrane region" description="Helical" evidence="6">
    <location>
        <begin position="330"/>
        <end position="351"/>
    </location>
</feature>
<feature type="transmembrane region" description="Helical" evidence="6">
    <location>
        <begin position="436"/>
        <end position="456"/>
    </location>
</feature>
<evidence type="ECO:0000256" key="5">
    <source>
        <dbReference type="ARBA" id="ARBA00023136"/>
    </source>
</evidence>
<comment type="caution">
    <text evidence="7">The sequence shown here is derived from an EMBL/GenBank/DDBJ whole genome shotgun (WGS) entry which is preliminary data.</text>
</comment>
<feature type="transmembrane region" description="Helical" evidence="6">
    <location>
        <begin position="403"/>
        <end position="424"/>
    </location>
</feature>
<feature type="transmembrane region" description="Helical" evidence="6">
    <location>
        <begin position="277"/>
        <end position="297"/>
    </location>
</feature>
<organism evidence="7 8">
    <name type="scientific">Cohnella endophytica</name>
    <dbReference type="NCBI Taxonomy" id="2419778"/>
    <lineage>
        <taxon>Bacteria</taxon>
        <taxon>Bacillati</taxon>
        <taxon>Bacillota</taxon>
        <taxon>Bacilli</taxon>
        <taxon>Bacillales</taxon>
        <taxon>Paenibacillaceae</taxon>
        <taxon>Cohnella</taxon>
    </lineage>
</organism>
<accession>A0A494X412</accession>
<evidence type="ECO:0000256" key="4">
    <source>
        <dbReference type="ARBA" id="ARBA00022989"/>
    </source>
</evidence>
<dbReference type="AlphaFoldDB" id="A0A494X412"/>
<dbReference type="InterPro" id="IPR002797">
    <property type="entry name" value="Polysacc_synth"/>
</dbReference>
<feature type="transmembrane region" description="Helical" evidence="6">
    <location>
        <begin position="372"/>
        <end position="391"/>
    </location>
</feature>
<feature type="transmembrane region" description="Helical" evidence="6">
    <location>
        <begin position="134"/>
        <end position="154"/>
    </location>
</feature>
<reference evidence="7 8" key="1">
    <citation type="submission" date="2018-10" db="EMBL/GenBank/DDBJ databases">
        <title>Cohnella sp. M2MS4P-1, whole genome shotgun sequence.</title>
        <authorList>
            <person name="Tuo L."/>
        </authorList>
    </citation>
    <scope>NUCLEOTIDE SEQUENCE [LARGE SCALE GENOMIC DNA]</scope>
    <source>
        <strain evidence="7 8">M2MS4P-1</strain>
    </source>
</reference>
<comment type="subcellular location">
    <subcellularLocation>
        <location evidence="1">Cell membrane</location>
        <topology evidence="1">Multi-pass membrane protein</topology>
    </subcellularLocation>
</comment>
<dbReference type="PANTHER" id="PTHR30250">
    <property type="entry name" value="PST FAMILY PREDICTED COLANIC ACID TRANSPORTER"/>
    <property type="match status" value="1"/>
</dbReference>
<evidence type="ECO:0000313" key="7">
    <source>
        <dbReference type="EMBL" id="RKP45438.1"/>
    </source>
</evidence>
<feature type="transmembrane region" description="Helical" evidence="6">
    <location>
        <begin position="200"/>
        <end position="220"/>
    </location>
</feature>
<evidence type="ECO:0000256" key="3">
    <source>
        <dbReference type="ARBA" id="ARBA00022692"/>
    </source>
</evidence>
<dbReference type="PANTHER" id="PTHR30250:SF29">
    <property type="entry name" value="POLYSACCHARIDE BIOSYNTHESIS PROTEIN C-TERMINAL DOMAIN-CONTAINING PROTEIN"/>
    <property type="match status" value="1"/>
</dbReference>
<gene>
    <name evidence="7" type="ORF">D7Z26_25610</name>
</gene>
<dbReference type="EMBL" id="RBZM01000015">
    <property type="protein sequence ID" value="RKP45438.1"/>
    <property type="molecule type" value="Genomic_DNA"/>
</dbReference>
<protein>
    <submittedName>
        <fullName evidence="7">Polysaccharide biosynthesis protein</fullName>
    </submittedName>
</protein>
<feature type="transmembrane region" description="Helical" evidence="6">
    <location>
        <begin position="104"/>
        <end position="122"/>
    </location>
</feature>
<dbReference type="PIRSF" id="PIRSF038958">
    <property type="entry name" value="PG_synth_SpoVB"/>
    <property type="match status" value="1"/>
</dbReference>
<keyword evidence="4 6" id="KW-1133">Transmembrane helix</keyword>
<feature type="transmembrane region" description="Helical" evidence="6">
    <location>
        <begin position="175"/>
        <end position="194"/>
    </location>
</feature>
<dbReference type="InterPro" id="IPR024923">
    <property type="entry name" value="PG_synth_SpoVB"/>
</dbReference>
<dbReference type="Proteomes" id="UP000282076">
    <property type="component" value="Unassembled WGS sequence"/>
</dbReference>
<keyword evidence="5 6" id="KW-0472">Membrane</keyword>
<dbReference type="GO" id="GO:0005886">
    <property type="term" value="C:plasma membrane"/>
    <property type="evidence" value="ECO:0007669"/>
    <property type="project" value="UniProtKB-SubCell"/>
</dbReference>
<dbReference type="CDD" id="cd13124">
    <property type="entry name" value="MATE_SpoVB_like"/>
    <property type="match status" value="1"/>
</dbReference>
<dbReference type="InterPro" id="IPR050833">
    <property type="entry name" value="Poly_Biosynth_Transport"/>
</dbReference>
<feature type="transmembrane region" description="Helical" evidence="6">
    <location>
        <begin position="462"/>
        <end position="481"/>
    </location>
</feature>
<sequence length="592" mass="60498">MGNGSRMRIEVEPQEMGKKALWQGAALLGGAALLSKLIGTLQKIPLQNMAGDEVFGLYSAVYALAVMWMTLASAGIPVAVSVLVAERTAHGDEQGAQRVLRWALGLLSLSGLLMFGILWLGADTFAHWMKLDDAAPAIRMSSLALLFAPATAVLRGYSQGRMNMLRPALSQLSEQTARVTFMLVALIWAVDAAWSPSATAAAVHGGLATGAIAGLVAMLWQSMRGSNKPIVIRATGARKSFKAAGVGDGENAGTDNGISGSRFVKLPETRRALVKRIALVAIPVAIASVVAPLFGLIDAFSIPRFLQQGGSADDSLRAIAQFGVYNRGIALLQLVTMAAAGAAAAIVPALTAARARGDSAEFAARAQFAMRFAWWVGCASAIGLALLSAPINEALFSDRSGTAAMAIVGLAAAGGTLQAVSAALLQGMGDLRSPAVNLAAAALLKLTLNAVLVPAYGINGAAVAMAGAFAAAAVLNALSLRQRVQLPAPRASLAWRSGAALAAMAAAVALVALALDAVTAALPARVGALLVALPGVAVGAAVFAAALVALGAVAPQQWRELPGISGSRIDAWLLRIPTLHKGRDSSSASHSE</sequence>
<evidence type="ECO:0000256" key="2">
    <source>
        <dbReference type="ARBA" id="ARBA00022475"/>
    </source>
</evidence>
<evidence type="ECO:0000313" key="8">
    <source>
        <dbReference type="Proteomes" id="UP000282076"/>
    </source>
</evidence>
<feature type="transmembrane region" description="Helical" evidence="6">
    <location>
        <begin position="20"/>
        <end position="39"/>
    </location>
</feature>
<evidence type="ECO:0000256" key="1">
    <source>
        <dbReference type="ARBA" id="ARBA00004651"/>
    </source>
</evidence>
<keyword evidence="2" id="KW-1003">Cell membrane</keyword>
<evidence type="ECO:0000256" key="6">
    <source>
        <dbReference type="SAM" id="Phobius"/>
    </source>
</evidence>
<proteinExistence type="predicted"/>
<dbReference type="Pfam" id="PF01943">
    <property type="entry name" value="Polysacc_synt"/>
    <property type="match status" value="1"/>
</dbReference>
<feature type="transmembrane region" description="Helical" evidence="6">
    <location>
        <begin position="527"/>
        <end position="553"/>
    </location>
</feature>
<keyword evidence="3 6" id="KW-0812">Transmembrane</keyword>